<dbReference type="RefSeq" id="WP_172504679.1">
    <property type="nucleotide sequence ID" value="NZ_JAJHTC010000055.1"/>
</dbReference>
<dbReference type="Proteomes" id="UP000490060">
    <property type="component" value="Unassembled WGS sequence"/>
</dbReference>
<organism evidence="1 2">
    <name type="scientific">Tenacibaculum finnmarkense genomovar ulcerans</name>
    <dbReference type="NCBI Taxonomy" id="2781388"/>
    <lineage>
        <taxon>Bacteria</taxon>
        <taxon>Pseudomonadati</taxon>
        <taxon>Bacteroidota</taxon>
        <taxon>Flavobacteriia</taxon>
        <taxon>Flavobacteriales</taxon>
        <taxon>Flavobacteriaceae</taxon>
        <taxon>Tenacibaculum</taxon>
        <taxon>Tenacibaculum finnmarkense</taxon>
    </lineage>
</organism>
<proteinExistence type="predicted"/>
<gene>
    <name evidence="1" type="ORF">TNO010_10001</name>
</gene>
<sequence>MTIYSIEVMHKSLLRVVFKLDYSFSYKVFAKVLHSLIKNEYGKDVPIDEEELNEPLDQDYILMFDNIFEEFSLERTKVKLPKENKKRP</sequence>
<dbReference type="EMBL" id="OENE01000001">
    <property type="protein sequence ID" value="SOS58026.1"/>
    <property type="molecule type" value="Genomic_DNA"/>
</dbReference>
<reference evidence="1 2" key="1">
    <citation type="submission" date="2017-11" db="EMBL/GenBank/DDBJ databases">
        <authorList>
            <person name="Duchaud E."/>
        </authorList>
    </citation>
    <scope>NUCLEOTIDE SEQUENCE [LARGE SCALE GENOMIC DNA]</scope>
    <source>
        <strain evidence="1 2">TNO010</strain>
    </source>
</reference>
<name>A0A2I2LCX7_9FLAO</name>
<protein>
    <submittedName>
        <fullName evidence="1">Uncharacterized protein</fullName>
    </submittedName>
</protein>
<evidence type="ECO:0000313" key="1">
    <source>
        <dbReference type="EMBL" id="SOS58026.1"/>
    </source>
</evidence>
<dbReference type="AlphaFoldDB" id="A0A2I2LCX7"/>
<evidence type="ECO:0000313" key="2">
    <source>
        <dbReference type="Proteomes" id="UP000490060"/>
    </source>
</evidence>
<accession>A0A2I2LCX7</accession>